<feature type="transmembrane region" description="Helical" evidence="1">
    <location>
        <begin position="47"/>
        <end position="65"/>
    </location>
</feature>
<feature type="transmembrane region" description="Helical" evidence="1">
    <location>
        <begin position="102"/>
        <end position="119"/>
    </location>
</feature>
<reference evidence="3 4" key="2">
    <citation type="submission" date="2019-07" db="EMBL/GenBank/DDBJ databases">
        <title>Algibacter marinivivus sp. nov., isolated from the surface of a marine red alga.</title>
        <authorList>
            <person name="Zhong X."/>
            <person name="Xu W."/>
            <person name="Zhang Y."/>
            <person name="Zhang Q."/>
            <person name="Du Z."/>
        </authorList>
    </citation>
    <scope>NUCLEOTIDE SEQUENCE [LARGE SCALE GENOMIC DNA]</scope>
    <source>
        <strain evidence="3 4">RU-4-M-4</strain>
    </source>
</reference>
<feature type="transmembrane region" description="Helical" evidence="1">
    <location>
        <begin position="77"/>
        <end position="96"/>
    </location>
</feature>
<keyword evidence="4" id="KW-1185">Reference proteome</keyword>
<comment type="caution">
    <text evidence="2">The sequence shown here is derived from an EMBL/GenBank/DDBJ whole genome shotgun (WGS) entry which is preliminary data.</text>
</comment>
<keyword evidence="1" id="KW-1133">Transmembrane helix</keyword>
<dbReference type="GO" id="GO:0006355">
    <property type="term" value="P:regulation of DNA-templated transcription"/>
    <property type="evidence" value="ECO:0007669"/>
    <property type="project" value="InterPro"/>
</dbReference>
<evidence type="ECO:0000313" key="4">
    <source>
        <dbReference type="Proteomes" id="UP000315145"/>
    </source>
</evidence>
<protein>
    <submittedName>
        <fullName evidence="2">Uncharacterized protein</fullName>
    </submittedName>
</protein>
<dbReference type="Proteomes" id="UP000315145">
    <property type="component" value="Unassembled WGS sequence"/>
</dbReference>
<feature type="transmembrane region" description="Helical" evidence="1">
    <location>
        <begin position="163"/>
        <end position="181"/>
    </location>
</feature>
<proteinExistence type="predicted"/>
<keyword evidence="1" id="KW-0472">Membrane</keyword>
<dbReference type="InterPro" id="IPR016032">
    <property type="entry name" value="Sig_transdc_resp-reg_C-effctor"/>
</dbReference>
<evidence type="ECO:0000256" key="1">
    <source>
        <dbReference type="SAM" id="Phobius"/>
    </source>
</evidence>
<evidence type="ECO:0000313" key="2">
    <source>
        <dbReference type="EMBL" id="KAA5828109.1"/>
    </source>
</evidence>
<dbReference type="RefSeq" id="WP_144115474.1">
    <property type="nucleotide sequence ID" value="NZ_JACHGE010000001.1"/>
</dbReference>
<evidence type="ECO:0000313" key="3">
    <source>
        <dbReference type="EMBL" id="TSJ82354.1"/>
    </source>
</evidence>
<dbReference type="EMBL" id="VMBF01000001">
    <property type="protein sequence ID" value="TSJ82354.1"/>
    <property type="molecule type" value="Genomic_DNA"/>
</dbReference>
<sequence length="306" mass="35507">MVKNILNISIYSNDYYANIKILLLFNLITFVFFSICTAVLNGFKFDSFIYLFWVVISFLAIVSHLRTKFSLKTFKIIAFYFVLGLVITTCFFSLRYDNKIDNGYYFLGLITILPIIFDIRTDKKKFILLVLASVISVIVLNTFSLGDKYLILSSSTSIELLRYYNISFAMLTVIYTTVFFVQKDVHFQETKSKVNKIEKSLRGLNKQFTKQEISDLLSIAKMNSVLFLEKFEIYFPEFLKNIQKGSGSFNTMDLYVLALIKIGLDTKEIAVVSNTTIKSVESRKYRLKKRLEIESNVKIDDYIKTL</sequence>
<dbReference type="OrthoDB" id="1454352at2"/>
<feature type="transmembrane region" description="Helical" evidence="1">
    <location>
        <begin position="126"/>
        <end position="143"/>
    </location>
</feature>
<feature type="transmembrane region" description="Helical" evidence="1">
    <location>
        <begin position="21"/>
        <end position="41"/>
    </location>
</feature>
<evidence type="ECO:0000313" key="5">
    <source>
        <dbReference type="Proteomes" id="UP000322315"/>
    </source>
</evidence>
<dbReference type="EMBL" id="VWRS01000001">
    <property type="protein sequence ID" value="KAA5828109.1"/>
    <property type="molecule type" value="Genomic_DNA"/>
</dbReference>
<dbReference type="GO" id="GO:0003677">
    <property type="term" value="F:DNA binding"/>
    <property type="evidence" value="ECO:0007669"/>
    <property type="project" value="InterPro"/>
</dbReference>
<reference evidence="2" key="3">
    <citation type="submission" date="2019-09" db="EMBL/GenBank/DDBJ databases">
        <authorList>
            <person name="Zhang D.-C."/>
        </authorList>
    </citation>
    <scope>NUCLEOTIDE SEQUENCE</scope>
    <source>
        <strain evidence="2">RU-4-M-4</strain>
    </source>
</reference>
<reference evidence="2 5" key="1">
    <citation type="journal article" date="2015" name="Int. J. Syst. Evol. Microbiol.">
        <title>Algibacter amylolyticus sp. nov., isolated from intertidal sediment.</title>
        <authorList>
            <person name="Zhang D.C."/>
            <person name="Wu J."/>
            <person name="Neuner K."/>
            <person name="Yao J."/>
            <person name="Margesin R."/>
        </authorList>
    </citation>
    <scope>NUCLEOTIDE SEQUENCE [LARGE SCALE GENOMIC DNA]</scope>
    <source>
        <strain evidence="2 5">RU-4-M-4</strain>
    </source>
</reference>
<accession>A0A5M7BFL0</accession>
<dbReference type="AlphaFoldDB" id="A0A5M7BFL0"/>
<dbReference type="Proteomes" id="UP000322315">
    <property type="component" value="Unassembled WGS sequence"/>
</dbReference>
<dbReference type="SUPFAM" id="SSF46894">
    <property type="entry name" value="C-terminal effector domain of the bipartite response regulators"/>
    <property type="match status" value="1"/>
</dbReference>
<keyword evidence="1" id="KW-0812">Transmembrane</keyword>
<name>A0A5M7BFL0_9FLAO</name>
<gene>
    <name evidence="2" type="ORF">F2B50_04550</name>
    <name evidence="3" type="ORF">FPF71_04550</name>
</gene>
<organism evidence="2 5">
    <name type="scientific">Algibacter amylolyticus</name>
    <dbReference type="NCBI Taxonomy" id="1608400"/>
    <lineage>
        <taxon>Bacteria</taxon>
        <taxon>Pseudomonadati</taxon>
        <taxon>Bacteroidota</taxon>
        <taxon>Flavobacteriia</taxon>
        <taxon>Flavobacteriales</taxon>
        <taxon>Flavobacteriaceae</taxon>
        <taxon>Algibacter</taxon>
    </lineage>
</organism>